<dbReference type="RefSeq" id="WP_184207767.1">
    <property type="nucleotide sequence ID" value="NZ_JACHIF010000003.1"/>
</dbReference>
<reference evidence="1 2" key="1">
    <citation type="submission" date="2020-08" db="EMBL/GenBank/DDBJ databases">
        <title>Genomic Encyclopedia of Type Strains, Phase IV (KMG-IV): sequencing the most valuable type-strain genomes for metagenomic binning, comparative biology and taxonomic classification.</title>
        <authorList>
            <person name="Goeker M."/>
        </authorList>
    </citation>
    <scope>NUCLEOTIDE SEQUENCE [LARGE SCALE GENOMIC DNA]</scope>
    <source>
        <strain evidence="1 2">DSM 12251</strain>
    </source>
</reference>
<comment type="caution">
    <text evidence="1">The sequence shown here is derived from an EMBL/GenBank/DDBJ whole genome shotgun (WGS) entry which is preliminary data.</text>
</comment>
<dbReference type="Proteomes" id="UP000534294">
    <property type="component" value="Unassembled WGS sequence"/>
</dbReference>
<dbReference type="EMBL" id="JACHIF010000003">
    <property type="protein sequence ID" value="MBB5037670.1"/>
    <property type="molecule type" value="Genomic_DNA"/>
</dbReference>
<accession>A0A7W8DPY9</accession>
<dbReference type="AlphaFoldDB" id="A0A7W8DPY9"/>
<sequence length="68" mass="7378">MVDIVELGQSFGHSLESLLSLAEGHYPGTQNEREGIVIRPLSERFSSTLGGRLSFKAISNRFLLSGGD</sequence>
<keyword evidence="2" id="KW-1185">Reference proteome</keyword>
<evidence type="ECO:0000313" key="2">
    <source>
        <dbReference type="Proteomes" id="UP000534294"/>
    </source>
</evidence>
<gene>
    <name evidence="1" type="ORF">HNQ64_001919</name>
</gene>
<name>A0A7W8DPY9_9BACT</name>
<proteinExistence type="predicted"/>
<protein>
    <submittedName>
        <fullName evidence="1">Uncharacterized protein</fullName>
    </submittedName>
</protein>
<organism evidence="1 2">
    <name type="scientific">Prosthecobacter dejongeii</name>
    <dbReference type="NCBI Taxonomy" id="48465"/>
    <lineage>
        <taxon>Bacteria</taxon>
        <taxon>Pseudomonadati</taxon>
        <taxon>Verrucomicrobiota</taxon>
        <taxon>Verrucomicrobiia</taxon>
        <taxon>Verrucomicrobiales</taxon>
        <taxon>Verrucomicrobiaceae</taxon>
        <taxon>Prosthecobacter</taxon>
    </lineage>
</organism>
<evidence type="ECO:0000313" key="1">
    <source>
        <dbReference type="EMBL" id="MBB5037670.1"/>
    </source>
</evidence>